<accession>A0AAV4JJZ5</accession>
<proteinExistence type="predicted"/>
<evidence type="ECO:0000313" key="1">
    <source>
        <dbReference type="EMBL" id="GFS21817.1"/>
    </source>
</evidence>
<name>A0AAV4JJZ5_9GAST</name>
<protein>
    <submittedName>
        <fullName evidence="1">Hexosyltransferase</fullName>
    </submittedName>
</protein>
<organism evidence="1 2">
    <name type="scientific">Elysia marginata</name>
    <dbReference type="NCBI Taxonomy" id="1093978"/>
    <lineage>
        <taxon>Eukaryota</taxon>
        <taxon>Metazoa</taxon>
        <taxon>Spiralia</taxon>
        <taxon>Lophotrochozoa</taxon>
        <taxon>Mollusca</taxon>
        <taxon>Gastropoda</taxon>
        <taxon>Heterobranchia</taxon>
        <taxon>Euthyneura</taxon>
        <taxon>Panpulmonata</taxon>
        <taxon>Sacoglossa</taxon>
        <taxon>Placobranchoidea</taxon>
        <taxon>Plakobranchidae</taxon>
        <taxon>Elysia</taxon>
    </lineage>
</organism>
<reference evidence="1 2" key="1">
    <citation type="journal article" date="2021" name="Elife">
        <title>Chloroplast acquisition without the gene transfer in kleptoplastic sea slugs, Plakobranchus ocellatus.</title>
        <authorList>
            <person name="Maeda T."/>
            <person name="Takahashi S."/>
            <person name="Yoshida T."/>
            <person name="Shimamura S."/>
            <person name="Takaki Y."/>
            <person name="Nagai Y."/>
            <person name="Toyoda A."/>
            <person name="Suzuki Y."/>
            <person name="Arimoto A."/>
            <person name="Ishii H."/>
            <person name="Satoh N."/>
            <person name="Nishiyama T."/>
            <person name="Hasebe M."/>
            <person name="Maruyama T."/>
            <person name="Minagawa J."/>
            <person name="Obokata J."/>
            <person name="Shigenobu S."/>
        </authorList>
    </citation>
    <scope>NUCLEOTIDE SEQUENCE [LARGE SCALE GENOMIC DNA]</scope>
</reference>
<dbReference type="AlphaFoldDB" id="A0AAV4JJZ5"/>
<dbReference type="EMBL" id="BMAT01003210">
    <property type="protein sequence ID" value="GFS21817.1"/>
    <property type="molecule type" value="Genomic_DNA"/>
</dbReference>
<gene>
    <name evidence="1" type="ORF">ElyMa_001602100</name>
</gene>
<sequence>MKYVVFPVLMAVTLGLFLAFSRAVSSTSLSKGFSHYQNSRQLSEDEPAYMARGHLMFPGILGDHHRAMFNPGEMAAGQNPLAWRGMGGGIVGGVSGVESCDCSRCELNFVETDAAKFKRLVKHSLQHFYGRQELAMQMEAFVPSKTKQWTLSPTFYITANHVCSDVHSLLAVIIVHAHHRHSAERNAIRETWGSVAKGNAWPRRQLSGEVRLIFVLEVSDDPIDNDFATKESDKFGDIVLVDVQVCVTLS</sequence>
<dbReference type="Proteomes" id="UP000762676">
    <property type="component" value="Unassembled WGS sequence"/>
</dbReference>
<evidence type="ECO:0000313" key="2">
    <source>
        <dbReference type="Proteomes" id="UP000762676"/>
    </source>
</evidence>
<keyword evidence="2" id="KW-1185">Reference proteome</keyword>
<comment type="caution">
    <text evidence="1">The sequence shown here is derived from an EMBL/GenBank/DDBJ whole genome shotgun (WGS) entry which is preliminary data.</text>
</comment>